<proteinExistence type="predicted"/>
<reference evidence="1" key="1">
    <citation type="submission" date="2023-03" db="EMBL/GenBank/DDBJ databases">
        <title>Genome sequence of Brevundimonas nasdae SJTX8.</title>
        <authorList>
            <person name="Liang R."/>
        </authorList>
    </citation>
    <scope>NUCLEOTIDE SEQUENCE</scope>
    <source>
        <strain evidence="1">X8</strain>
    </source>
</reference>
<accession>A0ACD4VJJ8</accession>
<evidence type="ECO:0000313" key="1">
    <source>
        <dbReference type="EMBL" id="WOB78109.1"/>
    </source>
</evidence>
<keyword evidence="2" id="KW-1185">Reference proteome</keyword>
<dbReference type="Proteomes" id="UP001302493">
    <property type="component" value="Chromosome"/>
</dbReference>
<sequence length="789" mass="85820">MHRQTKLRLQLLLGTALLAAPVSAFAQTVPVQTAPTAASAEPAGLDDIVVTATKRETNLQDTPISISVVNAEALADRHVQSLMDLADGSVPSLRIATFEARQSALTIGIRGIVPNDANQPAREQGVGVYVDGVYLARQHGLAAALLDIERVEVLKGPQGTLFGRNTEGGALSLVTKKPTGVFGMRAIAGVGNLESYNSELHVDFPALGDFAFKVDGIISVQGPVTENILPGQTGFGEYDRRGLRFQTRWTPAENFTANLAADISKDKNTPFYSQLLNFNPNGLTVVPFTSTTIRSVNGTPVEIRALSPLVEVEGSNRMTQADIGVPQQFSVDDTRGMDLHLSYRPTDSLEIRSITAYRDLDVEQYDNIAGAHRPPVVGPNGRFSRYSLAGFWQHQFSQELQAVGSLGDSIDYVGGVFYFKETVSDDAATPSTNQWNADGTGYTILDPTPTIRGFRSLDRKSTAHSESKAVYGQATWTPASMDALHLTVGGRYTWDDKDGVLELVNNALPVVNGVQGVLRFNSKVDRFDPLVTLAYDVSNNINVYGKYSTGYRAGGASSRSLTYRSFDPEEVKAYEIGLKSDLFDRRVRFNAAVYAMDRTDSQIDFSLVTVQGASTRNTLETINAPGTTKIRGVELEGQFRATDNLTLSASYAYTDAKVPDTVNPFNGQVQQVFIAYTPENAGSVAADWNSPFMGATLKAHIDANYADAAHSFEQFAIKADSSFVVNARVAIADITTRDGGPLLEVALWSRNLLDETYVYRRDPSNRNTLGDYGNFNNPRTFGIELRASY</sequence>
<protein>
    <submittedName>
        <fullName evidence="1">TonB-dependent receptor</fullName>
    </submittedName>
</protein>
<keyword evidence="1" id="KW-0675">Receptor</keyword>
<evidence type="ECO:0000313" key="2">
    <source>
        <dbReference type="Proteomes" id="UP001302493"/>
    </source>
</evidence>
<name>A0ACD4VJJ8_9CAUL</name>
<gene>
    <name evidence="1" type="ORF">PZA08_12385</name>
</gene>
<dbReference type="EMBL" id="CP119180">
    <property type="protein sequence ID" value="WOB78109.1"/>
    <property type="molecule type" value="Genomic_DNA"/>
</dbReference>
<organism evidence="1 2">
    <name type="scientific">Brevundimonas nasdae</name>
    <dbReference type="NCBI Taxonomy" id="172043"/>
    <lineage>
        <taxon>Bacteria</taxon>
        <taxon>Pseudomonadati</taxon>
        <taxon>Pseudomonadota</taxon>
        <taxon>Alphaproteobacteria</taxon>
        <taxon>Caulobacterales</taxon>
        <taxon>Caulobacteraceae</taxon>
        <taxon>Brevundimonas</taxon>
    </lineage>
</organism>